<evidence type="ECO:0000256" key="1">
    <source>
        <dbReference type="ARBA" id="ARBA00004651"/>
    </source>
</evidence>
<reference evidence="9" key="1">
    <citation type="submission" date="2019-08" db="EMBL/GenBank/DDBJ databases">
        <authorList>
            <person name="Kucharzyk K."/>
            <person name="Murdoch R.W."/>
            <person name="Higgins S."/>
            <person name="Loffler F."/>
        </authorList>
    </citation>
    <scope>NUCLEOTIDE SEQUENCE</scope>
</reference>
<evidence type="ECO:0000256" key="4">
    <source>
        <dbReference type="ARBA" id="ARBA00022692"/>
    </source>
</evidence>
<evidence type="ECO:0000256" key="6">
    <source>
        <dbReference type="ARBA" id="ARBA00023136"/>
    </source>
</evidence>
<dbReference type="AlphaFoldDB" id="A0A645JA82"/>
<dbReference type="Gene3D" id="1.20.81.30">
    <property type="entry name" value="Type II secretion system (T2SS), domain F"/>
    <property type="match status" value="1"/>
</dbReference>
<sequence length="91" mass="9683">MSSGASFADAIRDSGIFPPRDSRTLAIAVRTGTTDAVLSQIADRQENAAEEHIERTVSIIEPTFVIILSVVVGLILLSVMLPLISIMTCIG</sequence>
<keyword evidence="4 7" id="KW-0812">Transmembrane</keyword>
<accession>A0A645JA82</accession>
<evidence type="ECO:0000259" key="8">
    <source>
        <dbReference type="Pfam" id="PF00482"/>
    </source>
</evidence>
<proteinExistence type="inferred from homology"/>
<keyword evidence="5 7" id="KW-1133">Transmembrane helix</keyword>
<keyword evidence="3" id="KW-1003">Cell membrane</keyword>
<dbReference type="InterPro" id="IPR003004">
    <property type="entry name" value="GspF/PilC"/>
</dbReference>
<name>A0A645JA82_9ZZZZ</name>
<dbReference type="EMBL" id="VSSQ01135896">
    <property type="protein sequence ID" value="MPN60521.1"/>
    <property type="molecule type" value="Genomic_DNA"/>
</dbReference>
<evidence type="ECO:0000256" key="5">
    <source>
        <dbReference type="ARBA" id="ARBA00022989"/>
    </source>
</evidence>
<organism evidence="9">
    <name type="scientific">bioreactor metagenome</name>
    <dbReference type="NCBI Taxonomy" id="1076179"/>
    <lineage>
        <taxon>unclassified sequences</taxon>
        <taxon>metagenomes</taxon>
        <taxon>ecological metagenomes</taxon>
    </lineage>
</organism>
<gene>
    <name evidence="9" type="ORF">SDC9_208249</name>
</gene>
<evidence type="ECO:0000256" key="7">
    <source>
        <dbReference type="SAM" id="Phobius"/>
    </source>
</evidence>
<comment type="subcellular location">
    <subcellularLocation>
        <location evidence="1">Cell membrane</location>
        <topology evidence="1">Multi-pass membrane protein</topology>
    </subcellularLocation>
</comment>
<feature type="domain" description="Type II secretion system protein GspF" evidence="8">
    <location>
        <begin position="1"/>
        <end position="82"/>
    </location>
</feature>
<comment type="caution">
    <text evidence="9">The sequence shown here is derived from an EMBL/GenBank/DDBJ whole genome shotgun (WGS) entry which is preliminary data.</text>
</comment>
<comment type="similarity">
    <text evidence="2">Belongs to the GSP F family.</text>
</comment>
<feature type="transmembrane region" description="Helical" evidence="7">
    <location>
        <begin position="64"/>
        <end position="90"/>
    </location>
</feature>
<keyword evidence="6 7" id="KW-0472">Membrane</keyword>
<dbReference type="GO" id="GO:0005886">
    <property type="term" value="C:plasma membrane"/>
    <property type="evidence" value="ECO:0007669"/>
    <property type="project" value="UniProtKB-SubCell"/>
</dbReference>
<evidence type="ECO:0000256" key="2">
    <source>
        <dbReference type="ARBA" id="ARBA00005745"/>
    </source>
</evidence>
<dbReference type="InterPro" id="IPR018076">
    <property type="entry name" value="T2SS_GspF_dom"/>
</dbReference>
<dbReference type="InterPro" id="IPR042094">
    <property type="entry name" value="T2SS_GspF_sf"/>
</dbReference>
<evidence type="ECO:0000256" key="3">
    <source>
        <dbReference type="ARBA" id="ARBA00022475"/>
    </source>
</evidence>
<protein>
    <recommendedName>
        <fullName evidence="8">Type II secretion system protein GspF domain-containing protein</fullName>
    </recommendedName>
</protein>
<dbReference type="PANTHER" id="PTHR30012">
    <property type="entry name" value="GENERAL SECRETION PATHWAY PROTEIN"/>
    <property type="match status" value="1"/>
</dbReference>
<dbReference type="PANTHER" id="PTHR30012:SF0">
    <property type="entry name" value="TYPE II SECRETION SYSTEM PROTEIN F-RELATED"/>
    <property type="match status" value="1"/>
</dbReference>
<evidence type="ECO:0000313" key="9">
    <source>
        <dbReference type="EMBL" id="MPN60521.1"/>
    </source>
</evidence>
<dbReference type="Pfam" id="PF00482">
    <property type="entry name" value="T2SSF"/>
    <property type="match status" value="1"/>
</dbReference>